<sequence length="433" mass="48567">MLDVTSLVSASSVSAAVLVALLTYLSIPSVQQRAVRQLPAPFTGWFAELRSTIVVMQKHSPRIYDWLLDNCRDFQGKPWRMQVLGRPATIVVSSATVEHILKTQFESFVKGEYNSNVMFDVLGQGIIATDGELWAHQRRTFARHALSFQQPTWLWQLKKRLNLGVEKQLATDMKLINGVVEQIVLRSMKENSEDLATGPRRDLVSLFVDKMSSSELATANPTLIRDMALNFIAAGRDTTSQAMSWFLVMMNRYPNVLARVHEELQTHLPQLKEGKTAPSMGEIQALTYLEAVLKESLRLNAVVPVKTRITATDTTLDDGTFLKQGTRVVISSYVLARMPSVRGDDAETFNPDRWIDSSTGKLKEVSAFQFPVFLAGPRTCLGMKFALMEMKITLATLLSRFEFRTVRDPFAITYKASTTLAINGSLDVKISRR</sequence>
<dbReference type="GO" id="GO:0020037">
    <property type="term" value="F:heme binding"/>
    <property type="evidence" value="ECO:0007669"/>
    <property type="project" value="InterPro"/>
</dbReference>
<feature type="transmembrane region" description="Helical" evidence="6">
    <location>
        <begin position="6"/>
        <end position="27"/>
    </location>
</feature>
<dbReference type="GO" id="GO:0005506">
    <property type="term" value="F:iron ion binding"/>
    <property type="evidence" value="ECO:0007669"/>
    <property type="project" value="InterPro"/>
</dbReference>
<dbReference type="PANTHER" id="PTHR24296">
    <property type="entry name" value="CYTOCHROME P450"/>
    <property type="match status" value="1"/>
</dbReference>
<dbReference type="PRINTS" id="PR00463">
    <property type="entry name" value="EP450I"/>
</dbReference>
<evidence type="ECO:0000256" key="5">
    <source>
        <dbReference type="PIRSR" id="PIRSR602401-1"/>
    </source>
</evidence>
<comment type="caution">
    <text evidence="7">The sequence shown here is derived from an EMBL/GenBank/DDBJ whole genome shotgun (WGS) entry which is preliminary data.</text>
</comment>
<dbReference type="InterPro" id="IPR002401">
    <property type="entry name" value="Cyt_P450_E_grp-I"/>
</dbReference>
<dbReference type="PRINTS" id="PR00385">
    <property type="entry name" value="P450"/>
</dbReference>
<dbReference type="Gene3D" id="1.10.630.10">
    <property type="entry name" value="Cytochrome P450"/>
    <property type="match status" value="2"/>
</dbReference>
<keyword evidence="8" id="KW-1185">Reference proteome</keyword>
<proteinExistence type="inferred from homology"/>
<evidence type="ECO:0008006" key="9">
    <source>
        <dbReference type="Google" id="ProtNLM"/>
    </source>
</evidence>
<dbReference type="InterPro" id="IPR001128">
    <property type="entry name" value="Cyt_P450"/>
</dbReference>
<evidence type="ECO:0000313" key="8">
    <source>
        <dbReference type="Proteomes" id="UP000794436"/>
    </source>
</evidence>
<comment type="cofactor">
    <cofactor evidence="5">
        <name>heme</name>
        <dbReference type="ChEBI" id="CHEBI:30413"/>
    </cofactor>
</comment>
<accession>A0A8K1CIB3</accession>
<gene>
    <name evidence="7" type="ORF">Poli38472_014233</name>
</gene>
<organism evidence="7 8">
    <name type="scientific">Pythium oligandrum</name>
    <name type="common">Mycoparasitic fungus</name>
    <dbReference type="NCBI Taxonomy" id="41045"/>
    <lineage>
        <taxon>Eukaryota</taxon>
        <taxon>Sar</taxon>
        <taxon>Stramenopiles</taxon>
        <taxon>Oomycota</taxon>
        <taxon>Peronosporomycetes</taxon>
        <taxon>Pythiales</taxon>
        <taxon>Pythiaceae</taxon>
        <taxon>Pythium</taxon>
    </lineage>
</organism>
<keyword evidence="6" id="KW-0812">Transmembrane</keyword>
<evidence type="ECO:0000256" key="3">
    <source>
        <dbReference type="ARBA" id="ARBA00023002"/>
    </source>
</evidence>
<feature type="binding site" description="axial binding residue" evidence="5">
    <location>
        <position position="380"/>
    </location>
    <ligand>
        <name>heme</name>
        <dbReference type="ChEBI" id="CHEBI:30413"/>
    </ligand>
    <ligandPart>
        <name>Fe</name>
        <dbReference type="ChEBI" id="CHEBI:18248"/>
    </ligandPart>
</feature>
<dbReference type="EMBL" id="SPLM01000041">
    <property type="protein sequence ID" value="TMW64116.1"/>
    <property type="molecule type" value="Genomic_DNA"/>
</dbReference>
<keyword evidence="4 5" id="KW-0408">Iron</keyword>
<comment type="similarity">
    <text evidence="1">Belongs to the cytochrome P450 family.</text>
</comment>
<name>A0A8K1CIB3_PYTOL</name>
<evidence type="ECO:0000256" key="2">
    <source>
        <dbReference type="ARBA" id="ARBA00022723"/>
    </source>
</evidence>
<dbReference type="AlphaFoldDB" id="A0A8K1CIB3"/>
<keyword evidence="6" id="KW-1133">Transmembrane helix</keyword>
<keyword evidence="5" id="KW-0349">Heme</keyword>
<evidence type="ECO:0000256" key="1">
    <source>
        <dbReference type="ARBA" id="ARBA00010617"/>
    </source>
</evidence>
<dbReference type="OrthoDB" id="1470350at2759"/>
<reference evidence="7" key="1">
    <citation type="submission" date="2019-03" db="EMBL/GenBank/DDBJ databases">
        <title>Long read genome sequence of the mycoparasitic Pythium oligandrum ATCC 38472 isolated from sugarbeet rhizosphere.</title>
        <authorList>
            <person name="Gaulin E."/>
        </authorList>
    </citation>
    <scope>NUCLEOTIDE SEQUENCE</scope>
    <source>
        <strain evidence="7">ATCC 38472_TT</strain>
    </source>
</reference>
<evidence type="ECO:0000256" key="6">
    <source>
        <dbReference type="SAM" id="Phobius"/>
    </source>
</evidence>
<dbReference type="Proteomes" id="UP000794436">
    <property type="component" value="Unassembled WGS sequence"/>
</dbReference>
<dbReference type="GO" id="GO:0004497">
    <property type="term" value="F:monooxygenase activity"/>
    <property type="evidence" value="ECO:0007669"/>
    <property type="project" value="InterPro"/>
</dbReference>
<dbReference type="GO" id="GO:0016705">
    <property type="term" value="F:oxidoreductase activity, acting on paired donors, with incorporation or reduction of molecular oxygen"/>
    <property type="evidence" value="ECO:0007669"/>
    <property type="project" value="InterPro"/>
</dbReference>
<keyword evidence="3" id="KW-0560">Oxidoreductase</keyword>
<dbReference type="InterPro" id="IPR036396">
    <property type="entry name" value="Cyt_P450_sf"/>
</dbReference>
<evidence type="ECO:0000313" key="7">
    <source>
        <dbReference type="EMBL" id="TMW64116.1"/>
    </source>
</evidence>
<dbReference type="SUPFAM" id="SSF48264">
    <property type="entry name" value="Cytochrome P450"/>
    <property type="match status" value="1"/>
</dbReference>
<protein>
    <recommendedName>
        <fullName evidence="9">Cytochrome P450</fullName>
    </recommendedName>
</protein>
<evidence type="ECO:0000256" key="4">
    <source>
        <dbReference type="ARBA" id="ARBA00023004"/>
    </source>
</evidence>
<dbReference type="Pfam" id="PF00067">
    <property type="entry name" value="p450"/>
    <property type="match status" value="2"/>
</dbReference>
<keyword evidence="2 5" id="KW-0479">Metal-binding</keyword>
<keyword evidence="6" id="KW-0472">Membrane</keyword>